<organism evidence="26 27">
    <name type="scientific">Urocitellus parryii</name>
    <name type="common">Arctic ground squirrel</name>
    <name type="synonym">Spermophilus parryii</name>
    <dbReference type="NCBI Taxonomy" id="9999"/>
    <lineage>
        <taxon>Eukaryota</taxon>
        <taxon>Metazoa</taxon>
        <taxon>Chordata</taxon>
        <taxon>Craniata</taxon>
        <taxon>Vertebrata</taxon>
        <taxon>Euteleostomi</taxon>
        <taxon>Mammalia</taxon>
        <taxon>Eutheria</taxon>
        <taxon>Euarchontoglires</taxon>
        <taxon>Glires</taxon>
        <taxon>Rodentia</taxon>
        <taxon>Sciuromorpha</taxon>
        <taxon>Sciuridae</taxon>
        <taxon>Xerinae</taxon>
        <taxon>Marmotini</taxon>
        <taxon>Urocitellus</taxon>
    </lineage>
</organism>
<keyword evidence="7" id="KW-0221">Differentiation</keyword>
<dbReference type="SUPFAM" id="SSF81324">
    <property type="entry name" value="Voltage-gated potassium channels"/>
    <property type="match status" value="1"/>
</dbReference>
<dbReference type="GeneTree" id="ENSGT00910000144338"/>
<feature type="transmembrane region" description="Helical" evidence="24">
    <location>
        <begin position="316"/>
        <end position="341"/>
    </location>
</feature>
<evidence type="ECO:0000256" key="10">
    <source>
        <dbReference type="ARBA" id="ARBA00022871"/>
    </source>
</evidence>
<dbReference type="InterPro" id="IPR028747">
    <property type="entry name" value="CatSper2"/>
</dbReference>
<dbReference type="FunFam" id="1.10.287.70:FF:000115">
    <property type="entry name" value="Cation channel sperm-associated protein 2"/>
    <property type="match status" value="1"/>
</dbReference>
<evidence type="ECO:0000256" key="12">
    <source>
        <dbReference type="ARBA" id="ARBA00022989"/>
    </source>
</evidence>
<dbReference type="Gene3D" id="1.10.287.70">
    <property type="match status" value="1"/>
</dbReference>
<evidence type="ECO:0000256" key="24">
    <source>
        <dbReference type="SAM" id="Phobius"/>
    </source>
</evidence>
<evidence type="ECO:0000256" key="17">
    <source>
        <dbReference type="ARBA" id="ARBA00023303"/>
    </source>
</evidence>
<comment type="similarity">
    <text evidence="21">Belongs to the cation channel sperm-associated (TC 1.A.1.19) family.</text>
</comment>
<sequence length="514" mass="60023">MATDYQAGHMQLPRADAIRSRLMDTFSLIEHLQGLSQAVPRHTLREILDPSLQKKLLLGDQHQLVRISIKPRHVGRISHAQRMLSRLRVRCSQRPPLSLWAGWVLESSLFTNFIIFLIFLNTIVLMVEIELLESTNAKLWSLKLILEVAAWFILFVFILEILLMWLSSFFLFWKNAWNVFDFIVTILSLLPEIVVLGGVSGQPVWLQLLRICRVLRSLKLFARFRQIRVIILALVRALKSMTFLLMLLLIFFYIFAVTGVYFFEDYTRSTRQDLVYNVFFSDLMNSVVTVFILFTLDHWYALLQDVWKVPEVSHVFSSIYVILWLLLGSIIFRNIIVAMMVTNFQNIRNELSEEMTHLEVQHKADIFKRQIIQRSTESSVAAEEPAETERRAAKDTAKAKSKTKKSVPRKKEYPSASSASSSSSYYSVSPGFRYSDNIDKLDWETLVHQNLPGLMDMDQDDRVVWPRDSLFRYFELLEKLQYNLEERKILQQFAGMELRQSWRLGVDSMGIIYI</sequence>
<protein>
    <recommendedName>
        <fullName evidence="22">Cation channel sperm-associated protein 2</fullName>
    </recommendedName>
</protein>
<keyword evidence="14" id="KW-0969">Cilium</keyword>
<evidence type="ECO:0000256" key="21">
    <source>
        <dbReference type="ARBA" id="ARBA00061150"/>
    </source>
</evidence>
<keyword evidence="4" id="KW-0109">Calcium transport</keyword>
<evidence type="ECO:0000256" key="22">
    <source>
        <dbReference type="ARBA" id="ARBA00070013"/>
    </source>
</evidence>
<keyword evidence="2" id="KW-0217">Developmental protein</keyword>
<keyword evidence="27" id="KW-1185">Reference proteome</keyword>
<keyword evidence="13" id="KW-0406">Ion transport</keyword>
<keyword evidence="6 24" id="KW-0812">Transmembrane</keyword>
<keyword evidence="9" id="KW-0282">Flagellum</keyword>
<evidence type="ECO:0000256" key="16">
    <source>
        <dbReference type="ARBA" id="ARBA00023273"/>
    </source>
</evidence>
<feature type="transmembrane region" description="Helical" evidence="24">
    <location>
        <begin position="275"/>
        <end position="296"/>
    </location>
</feature>
<evidence type="ECO:0000256" key="8">
    <source>
        <dbReference type="ARBA" id="ARBA00022837"/>
    </source>
</evidence>
<dbReference type="Ensembl" id="ENSUPAT00010014790.1">
    <property type="protein sequence ID" value="ENSUPAP00010012894.1"/>
    <property type="gene ID" value="ENSUPAG00010010437.1"/>
</dbReference>
<evidence type="ECO:0000256" key="3">
    <source>
        <dbReference type="ARBA" id="ARBA00022475"/>
    </source>
</evidence>
<evidence type="ECO:0000313" key="26">
    <source>
        <dbReference type="Ensembl" id="ENSUPAP00010012894.1"/>
    </source>
</evidence>
<evidence type="ECO:0000256" key="5">
    <source>
        <dbReference type="ARBA" id="ARBA00022673"/>
    </source>
</evidence>
<keyword evidence="5" id="KW-0107">Calcium channel</keyword>
<evidence type="ECO:0000256" key="11">
    <source>
        <dbReference type="ARBA" id="ARBA00022882"/>
    </source>
</evidence>
<proteinExistence type="inferred from homology"/>
<feature type="compositionally biased region" description="Basic residues" evidence="23">
    <location>
        <begin position="399"/>
        <end position="408"/>
    </location>
</feature>
<dbReference type="GO" id="GO:0036128">
    <property type="term" value="C:CatSper complex"/>
    <property type="evidence" value="ECO:0007669"/>
    <property type="project" value="InterPro"/>
</dbReference>
<dbReference type="InterPro" id="IPR027359">
    <property type="entry name" value="Volt_channel_dom_sf"/>
</dbReference>
<feature type="transmembrane region" description="Helical" evidence="24">
    <location>
        <begin position="244"/>
        <end position="263"/>
    </location>
</feature>
<feature type="transmembrane region" description="Helical" evidence="24">
    <location>
        <begin position="179"/>
        <end position="199"/>
    </location>
</feature>
<comment type="subcellular location">
    <subcellularLocation>
        <location evidence="20">Cell projection</location>
        <location evidence="20">Cilium</location>
        <location evidence="20">Flagellum membrane</location>
        <topology evidence="20">Multi-pass membrane protein</topology>
    </subcellularLocation>
</comment>
<feature type="transmembrane region" description="Helical" evidence="24">
    <location>
        <begin position="148"/>
        <end position="173"/>
    </location>
</feature>
<evidence type="ECO:0000256" key="2">
    <source>
        <dbReference type="ARBA" id="ARBA00022473"/>
    </source>
</evidence>
<evidence type="ECO:0000256" key="7">
    <source>
        <dbReference type="ARBA" id="ARBA00022782"/>
    </source>
</evidence>
<accession>A0A8D2HGE8</accession>
<dbReference type="GO" id="GO:0030317">
    <property type="term" value="P:flagellated sperm motility"/>
    <property type="evidence" value="ECO:0007669"/>
    <property type="project" value="InterPro"/>
</dbReference>
<evidence type="ECO:0000256" key="20">
    <source>
        <dbReference type="ARBA" id="ARBA00060429"/>
    </source>
</evidence>
<evidence type="ECO:0000256" key="15">
    <source>
        <dbReference type="ARBA" id="ARBA00023136"/>
    </source>
</evidence>
<dbReference type="AlphaFoldDB" id="A0A8D2HGE8"/>
<name>A0A8D2HGE8_UROPR</name>
<feature type="domain" description="Ion transport" evidence="25">
    <location>
        <begin position="108"/>
        <end position="350"/>
    </location>
</feature>
<comment type="catalytic activity">
    <reaction evidence="18">
        <text>Ca(2+)(in) = Ca(2+)(out)</text>
        <dbReference type="Rhea" id="RHEA:29671"/>
        <dbReference type="ChEBI" id="CHEBI:29108"/>
    </reaction>
</comment>
<dbReference type="GO" id="GO:0048240">
    <property type="term" value="P:sperm capacitation"/>
    <property type="evidence" value="ECO:0007669"/>
    <property type="project" value="TreeGrafter"/>
</dbReference>
<evidence type="ECO:0000256" key="18">
    <source>
        <dbReference type="ARBA" id="ARBA00036634"/>
    </source>
</evidence>
<evidence type="ECO:0000256" key="13">
    <source>
        <dbReference type="ARBA" id="ARBA00023065"/>
    </source>
</evidence>
<keyword evidence="15 24" id="KW-0472">Membrane</keyword>
<keyword evidence="10" id="KW-0744">Spermatogenesis</keyword>
<keyword evidence="3" id="KW-1003">Cell membrane</keyword>
<reference evidence="26" key="1">
    <citation type="submission" date="2025-08" db="UniProtKB">
        <authorList>
            <consortium name="Ensembl"/>
        </authorList>
    </citation>
    <scope>IDENTIFICATION</scope>
</reference>
<evidence type="ECO:0000259" key="25">
    <source>
        <dbReference type="Pfam" id="PF00520"/>
    </source>
</evidence>
<keyword evidence="8" id="KW-0106">Calcium</keyword>
<comment type="function">
    <text evidence="19">Pore-forming subunit of the CatSper complex, a sperm-specific voltage-gated calcium channel that plays a central role in sperm cell hyperactivation. Controls calcium entry to mediate the hyperactivated motility, a step needed for sperm motility which is essential late in the preparation of sperm for fertilization.</text>
</comment>
<keyword evidence="1" id="KW-0813">Transport</keyword>
<dbReference type="Pfam" id="PF00520">
    <property type="entry name" value="Ion_trans"/>
    <property type="match status" value="1"/>
</dbReference>
<keyword evidence="12 24" id="KW-1133">Transmembrane helix</keyword>
<dbReference type="GO" id="GO:0005245">
    <property type="term" value="F:voltage-gated calcium channel activity"/>
    <property type="evidence" value="ECO:0007669"/>
    <property type="project" value="Ensembl"/>
</dbReference>
<dbReference type="FunFam" id="1.20.120.350:FF:000084">
    <property type="entry name" value="Cation channel sperm associated 2"/>
    <property type="match status" value="1"/>
</dbReference>
<dbReference type="Gene3D" id="1.20.120.350">
    <property type="entry name" value="Voltage-gated potassium channels. Chain C"/>
    <property type="match status" value="1"/>
</dbReference>
<dbReference type="PANTHER" id="PTHR46923:SF1">
    <property type="entry name" value="CATION CHANNEL SPERM-ASSOCIATED PROTEIN 2"/>
    <property type="match status" value="1"/>
</dbReference>
<gene>
    <name evidence="26" type="primary">CATSPER2</name>
</gene>
<evidence type="ECO:0000256" key="6">
    <source>
        <dbReference type="ARBA" id="ARBA00022692"/>
    </source>
</evidence>
<dbReference type="GO" id="GO:0005227">
    <property type="term" value="F:calcium-activated cation channel activity"/>
    <property type="evidence" value="ECO:0007669"/>
    <property type="project" value="InterPro"/>
</dbReference>
<evidence type="ECO:0000256" key="14">
    <source>
        <dbReference type="ARBA" id="ARBA00023069"/>
    </source>
</evidence>
<dbReference type="GO" id="GO:0009566">
    <property type="term" value="P:fertilization"/>
    <property type="evidence" value="ECO:0007669"/>
    <property type="project" value="TreeGrafter"/>
</dbReference>
<evidence type="ECO:0000256" key="23">
    <source>
        <dbReference type="SAM" id="MobiDB-lite"/>
    </source>
</evidence>
<feature type="compositionally biased region" description="Low complexity" evidence="23">
    <location>
        <begin position="415"/>
        <end position="427"/>
    </location>
</feature>
<dbReference type="PANTHER" id="PTHR46923">
    <property type="entry name" value="CATION CHANNEL SPERM-ASSOCIATED PROTEIN 2"/>
    <property type="match status" value="1"/>
</dbReference>
<feature type="region of interest" description="Disordered" evidence="23">
    <location>
        <begin position="378"/>
        <end position="427"/>
    </location>
</feature>
<dbReference type="InterPro" id="IPR005821">
    <property type="entry name" value="Ion_trans_dom"/>
</dbReference>
<evidence type="ECO:0000313" key="27">
    <source>
        <dbReference type="Proteomes" id="UP000694417"/>
    </source>
</evidence>
<keyword evidence="17" id="KW-0407">Ion channel</keyword>
<evidence type="ECO:0000256" key="4">
    <source>
        <dbReference type="ARBA" id="ARBA00022568"/>
    </source>
</evidence>
<keyword evidence="16" id="KW-0966">Cell projection</keyword>
<reference evidence="26" key="2">
    <citation type="submission" date="2025-09" db="UniProtKB">
        <authorList>
            <consortium name="Ensembl"/>
        </authorList>
    </citation>
    <scope>IDENTIFICATION</scope>
</reference>
<evidence type="ECO:0000256" key="19">
    <source>
        <dbReference type="ARBA" id="ARBA00057884"/>
    </source>
</evidence>
<evidence type="ECO:0000256" key="9">
    <source>
        <dbReference type="ARBA" id="ARBA00022846"/>
    </source>
</evidence>
<evidence type="ECO:0000256" key="1">
    <source>
        <dbReference type="ARBA" id="ARBA00022448"/>
    </source>
</evidence>
<feature type="compositionally biased region" description="Basic and acidic residues" evidence="23">
    <location>
        <begin position="387"/>
        <end position="398"/>
    </location>
</feature>
<dbReference type="Proteomes" id="UP000694417">
    <property type="component" value="Unplaced"/>
</dbReference>
<keyword evidence="11" id="KW-0851">Voltage-gated channel</keyword>